<evidence type="ECO:0000313" key="10">
    <source>
        <dbReference type="RefSeq" id="XP_025832661.1"/>
    </source>
</evidence>
<reference evidence="5 6" key="1">
    <citation type="submission" date="2025-04" db="UniProtKB">
        <authorList>
            <consortium name="RefSeq"/>
        </authorList>
    </citation>
    <scope>IDENTIFICATION</scope>
    <source>
        <tissue evidence="5 6">Entire body</tissue>
    </source>
</reference>
<name>A0A7F5R9L5_AGRPL</name>
<dbReference type="KEGG" id="apln:108741201"/>
<evidence type="ECO:0000313" key="8">
    <source>
        <dbReference type="RefSeq" id="XP_025832659.1"/>
    </source>
</evidence>
<dbReference type="PANTHER" id="PTHR20990">
    <property type="entry name" value="PEROXISOMAL BIOGENESIS FACTOR 11"/>
    <property type="match status" value="1"/>
</dbReference>
<dbReference type="InterPro" id="IPR008733">
    <property type="entry name" value="PEX11"/>
</dbReference>
<evidence type="ECO:0000256" key="2">
    <source>
        <dbReference type="ARBA" id="ARBA00023140"/>
    </source>
</evidence>
<accession>A0A7F5R9L5</accession>
<protein>
    <submittedName>
        <fullName evidence="5 6">Peroxisomal membrane protein 11C</fullName>
    </submittedName>
</protein>
<keyword evidence="1" id="KW-0472">Membrane</keyword>
<evidence type="ECO:0000313" key="5">
    <source>
        <dbReference type="RefSeq" id="XP_025832656.1"/>
    </source>
</evidence>
<organism evidence="4 10">
    <name type="scientific">Agrilus planipennis</name>
    <name type="common">Emerald ash borer</name>
    <name type="synonym">Agrilus marcopoli</name>
    <dbReference type="NCBI Taxonomy" id="224129"/>
    <lineage>
        <taxon>Eukaryota</taxon>
        <taxon>Metazoa</taxon>
        <taxon>Ecdysozoa</taxon>
        <taxon>Arthropoda</taxon>
        <taxon>Hexapoda</taxon>
        <taxon>Insecta</taxon>
        <taxon>Pterygota</taxon>
        <taxon>Neoptera</taxon>
        <taxon>Endopterygota</taxon>
        <taxon>Coleoptera</taxon>
        <taxon>Polyphaga</taxon>
        <taxon>Elateriformia</taxon>
        <taxon>Buprestoidea</taxon>
        <taxon>Buprestidae</taxon>
        <taxon>Agrilinae</taxon>
        <taxon>Agrilus</taxon>
    </lineage>
</organism>
<dbReference type="InterPro" id="IPR026510">
    <property type="entry name" value="PEX11C_met"/>
</dbReference>
<keyword evidence="4" id="KW-1185">Reference proteome</keyword>
<gene>
    <name evidence="5 6 7 8 9 10" type="primary">LOC108741201</name>
</gene>
<dbReference type="RefSeq" id="XP_025832659.1">
    <property type="nucleotide sequence ID" value="XM_025976874.1"/>
</dbReference>
<dbReference type="GeneID" id="108741201"/>
<dbReference type="RefSeq" id="XP_025832661.1">
    <property type="nucleotide sequence ID" value="XM_025976876.1"/>
</dbReference>
<dbReference type="OrthoDB" id="10005898at2759"/>
<evidence type="ECO:0000256" key="1">
    <source>
        <dbReference type="ARBA" id="ARBA00023136"/>
    </source>
</evidence>
<dbReference type="RefSeq" id="XP_025832656.1">
    <property type="nucleotide sequence ID" value="XM_025976871.1"/>
</dbReference>
<dbReference type="RefSeq" id="XP_025832660.1">
    <property type="nucleotide sequence ID" value="XM_025976875.1"/>
</dbReference>
<evidence type="ECO:0000313" key="7">
    <source>
        <dbReference type="RefSeq" id="XP_025832658.1"/>
    </source>
</evidence>
<dbReference type="AlphaFoldDB" id="A0A7F5R9L5"/>
<keyword evidence="2" id="KW-0576">Peroxisome</keyword>
<evidence type="ECO:0000313" key="4">
    <source>
        <dbReference type="Proteomes" id="UP000192223"/>
    </source>
</evidence>
<dbReference type="GO" id="GO:0005778">
    <property type="term" value="C:peroxisomal membrane"/>
    <property type="evidence" value="ECO:0007669"/>
    <property type="project" value="UniProtKB-SubCell"/>
</dbReference>
<evidence type="ECO:0000313" key="6">
    <source>
        <dbReference type="RefSeq" id="XP_025832657.1"/>
    </source>
</evidence>
<evidence type="ECO:0000313" key="9">
    <source>
        <dbReference type="RefSeq" id="XP_025832660.1"/>
    </source>
</evidence>
<dbReference type="PANTHER" id="PTHR20990:SF1">
    <property type="entry name" value="PEROXISOMAL MEMBRANE PROTEIN 11C"/>
    <property type="match status" value="1"/>
</dbReference>
<dbReference type="RefSeq" id="XP_025832657.1">
    <property type="nucleotide sequence ID" value="XM_025976872.1"/>
</dbReference>
<dbReference type="Proteomes" id="UP000192223">
    <property type="component" value="Unplaced"/>
</dbReference>
<dbReference type="GO" id="GO:0016559">
    <property type="term" value="P:peroxisome fission"/>
    <property type="evidence" value="ECO:0007669"/>
    <property type="project" value="InterPro"/>
</dbReference>
<evidence type="ECO:0000256" key="3">
    <source>
        <dbReference type="ARBA" id="ARBA00046271"/>
    </source>
</evidence>
<dbReference type="RefSeq" id="XP_025832658.1">
    <property type="nucleotide sequence ID" value="XM_025976873.1"/>
</dbReference>
<dbReference type="Pfam" id="PF05648">
    <property type="entry name" value="PEX11"/>
    <property type="match status" value="1"/>
</dbReference>
<proteinExistence type="predicted"/>
<comment type="subcellular location">
    <subcellularLocation>
        <location evidence="3">Peroxisome membrane</location>
    </subcellularLocation>
</comment>
<sequence>MSNKFLNNVSNILETYKGRDKVLKTLCYGARFIGGSKKDELSTRLRRFGSEMSAARAVLRLLDDASTISYVIEYKLGQNEPDRVMAVLGFLGNLADLIYCPIDKICWLGSTKLINVKDVEYYDNINTLCWVFSVYFSLMRNLWYLRILSLTQKSLSRKHLEYSNLDKRRKYEILTCVRLTLDLLHAVNSLPPGFLWSSKFKAWQVGLIGTISGMISLFQMYSKK</sequence>